<evidence type="ECO:0000256" key="6">
    <source>
        <dbReference type="ARBA" id="ARBA00023014"/>
    </source>
</evidence>
<dbReference type="Gene3D" id="2.40.30.10">
    <property type="entry name" value="Translation factors"/>
    <property type="match status" value="1"/>
</dbReference>
<reference evidence="9 10" key="1">
    <citation type="submission" date="2019-08" db="EMBL/GenBank/DDBJ databases">
        <authorList>
            <person name="Peeters C."/>
        </authorList>
    </citation>
    <scope>NUCLEOTIDE SEQUENCE [LARGE SCALE GENOMIC DNA]</scope>
    <source>
        <strain evidence="9 10">LMG 30175</strain>
    </source>
</reference>
<keyword evidence="2" id="KW-0001">2Fe-2S</keyword>
<dbReference type="InterPro" id="IPR001433">
    <property type="entry name" value="OxRdtase_FAD/NAD-bd"/>
</dbReference>
<keyword evidence="1" id="KW-0285">Flavoprotein</keyword>
<dbReference type="PROSITE" id="PS51384">
    <property type="entry name" value="FAD_FR"/>
    <property type="match status" value="1"/>
</dbReference>
<dbReference type="InterPro" id="IPR006058">
    <property type="entry name" value="2Fe2S_fd_BS"/>
</dbReference>
<feature type="domain" description="FAD-binding FR-type" evidence="8">
    <location>
        <begin position="2"/>
        <end position="104"/>
    </location>
</feature>
<dbReference type="GO" id="GO:0016491">
    <property type="term" value="F:oxidoreductase activity"/>
    <property type="evidence" value="ECO:0007669"/>
    <property type="project" value="UniProtKB-KW"/>
</dbReference>
<dbReference type="GO" id="GO:0051537">
    <property type="term" value="F:2 iron, 2 sulfur cluster binding"/>
    <property type="evidence" value="ECO:0007669"/>
    <property type="project" value="UniProtKB-KW"/>
</dbReference>
<dbReference type="PROSITE" id="PS00197">
    <property type="entry name" value="2FE2S_FER_1"/>
    <property type="match status" value="1"/>
</dbReference>
<gene>
    <name evidence="9" type="ORF">PTE30175_03930</name>
</gene>
<evidence type="ECO:0000313" key="9">
    <source>
        <dbReference type="EMBL" id="VVE38449.1"/>
    </source>
</evidence>
<dbReference type="PANTHER" id="PTHR47354">
    <property type="entry name" value="NADH OXIDOREDUCTASE HCR"/>
    <property type="match status" value="1"/>
</dbReference>
<dbReference type="InterPro" id="IPR039261">
    <property type="entry name" value="FNR_nucleotide-bd"/>
</dbReference>
<dbReference type="Pfam" id="PF00175">
    <property type="entry name" value="NAD_binding_1"/>
    <property type="match status" value="1"/>
</dbReference>
<protein>
    <submittedName>
        <fullName evidence="9">Vanillate O-demethylase oxidoreductase</fullName>
    </submittedName>
</protein>
<dbReference type="InterPro" id="IPR050415">
    <property type="entry name" value="MRET"/>
</dbReference>
<dbReference type="Gene3D" id="3.40.50.80">
    <property type="entry name" value="Nucleotide-binding domain of ferredoxin-NADP reductase (FNR) module"/>
    <property type="match status" value="1"/>
</dbReference>
<dbReference type="PANTHER" id="PTHR47354:SF1">
    <property type="entry name" value="CARNITINE MONOOXYGENASE REDUCTASE SUBUNIT"/>
    <property type="match status" value="1"/>
</dbReference>
<sequence length="320" mass="35316">MQDWIEVQIRTKTVEATDICSFELVDPTGAPLPPFTAGAHVDVQVLPGLTRQYSLCNKPSERHRYVIAVLRDPASRGGSRAMHDEIHQGALIKIGKPRNLFPLDDKSLNVLLLAGGIGVTPILCMAEQLAEKKARFSLHYCARSAGRMAFRERIESSAFANRSVLHFDEGPPSQRLDISMTLAECGSETHIYVCGPTGFIEWVLGNARQRDWPESRLHREYFAAPAQAVAQESSFEVQLARTGKIYTVPPEKSVAEVLAAHGIDIPVSCEQGVCGTCLTRVLAGEPEHRDTFLTPLERARNDQFTPCCSRARGARLVIDL</sequence>
<dbReference type="SUPFAM" id="SSF63380">
    <property type="entry name" value="Riboflavin synthase domain-like"/>
    <property type="match status" value="1"/>
</dbReference>
<dbReference type="OrthoDB" id="544091at2"/>
<evidence type="ECO:0000256" key="1">
    <source>
        <dbReference type="ARBA" id="ARBA00022630"/>
    </source>
</evidence>
<name>A0A5E4XPY8_9BURK</name>
<dbReference type="InterPro" id="IPR012675">
    <property type="entry name" value="Beta-grasp_dom_sf"/>
</dbReference>
<evidence type="ECO:0000259" key="7">
    <source>
        <dbReference type="PROSITE" id="PS51085"/>
    </source>
</evidence>
<evidence type="ECO:0000256" key="2">
    <source>
        <dbReference type="ARBA" id="ARBA00022714"/>
    </source>
</evidence>
<dbReference type="GO" id="GO:0008168">
    <property type="term" value="F:methyltransferase activity"/>
    <property type="evidence" value="ECO:0007669"/>
    <property type="project" value="UniProtKB-KW"/>
</dbReference>
<dbReference type="PRINTS" id="PR00409">
    <property type="entry name" value="PHDIOXRDTASE"/>
</dbReference>
<proteinExistence type="predicted"/>
<keyword evidence="3" id="KW-0479">Metal-binding</keyword>
<feature type="domain" description="2Fe-2S ferredoxin-type" evidence="7">
    <location>
        <begin position="235"/>
        <end position="320"/>
    </location>
</feature>
<dbReference type="GO" id="GO:0032259">
    <property type="term" value="P:methylation"/>
    <property type="evidence" value="ECO:0007669"/>
    <property type="project" value="UniProtKB-KW"/>
</dbReference>
<keyword evidence="9" id="KW-0489">Methyltransferase</keyword>
<dbReference type="Pfam" id="PF00111">
    <property type="entry name" value="Fer2"/>
    <property type="match status" value="1"/>
</dbReference>
<evidence type="ECO:0000313" key="10">
    <source>
        <dbReference type="Proteomes" id="UP000414233"/>
    </source>
</evidence>
<keyword evidence="9" id="KW-0808">Transferase</keyword>
<dbReference type="InterPro" id="IPR017927">
    <property type="entry name" value="FAD-bd_FR_type"/>
</dbReference>
<organism evidence="9 10">
    <name type="scientific">Pandoraea terrae</name>
    <dbReference type="NCBI Taxonomy" id="1537710"/>
    <lineage>
        <taxon>Bacteria</taxon>
        <taxon>Pseudomonadati</taxon>
        <taxon>Pseudomonadota</taxon>
        <taxon>Betaproteobacteria</taxon>
        <taxon>Burkholderiales</taxon>
        <taxon>Burkholderiaceae</taxon>
        <taxon>Pandoraea</taxon>
    </lineage>
</organism>
<keyword evidence="6" id="KW-0411">Iron-sulfur</keyword>
<dbReference type="SUPFAM" id="SSF52343">
    <property type="entry name" value="Ferredoxin reductase-like, C-terminal NADP-linked domain"/>
    <property type="match status" value="1"/>
</dbReference>
<evidence type="ECO:0000259" key="8">
    <source>
        <dbReference type="PROSITE" id="PS51384"/>
    </source>
</evidence>
<evidence type="ECO:0000256" key="4">
    <source>
        <dbReference type="ARBA" id="ARBA00023002"/>
    </source>
</evidence>
<dbReference type="PROSITE" id="PS51085">
    <property type="entry name" value="2FE2S_FER_2"/>
    <property type="match status" value="1"/>
</dbReference>
<dbReference type="AlphaFoldDB" id="A0A5E4XPY8"/>
<keyword evidence="10" id="KW-1185">Reference proteome</keyword>
<dbReference type="CDD" id="cd00207">
    <property type="entry name" value="fer2"/>
    <property type="match status" value="1"/>
</dbReference>
<accession>A0A5E4XPY8</accession>
<dbReference type="InterPro" id="IPR036010">
    <property type="entry name" value="2Fe-2S_ferredoxin-like_sf"/>
</dbReference>
<evidence type="ECO:0000256" key="3">
    <source>
        <dbReference type="ARBA" id="ARBA00022723"/>
    </source>
</evidence>
<dbReference type="InterPro" id="IPR017938">
    <property type="entry name" value="Riboflavin_synthase-like_b-brl"/>
</dbReference>
<dbReference type="Proteomes" id="UP000414233">
    <property type="component" value="Unassembled WGS sequence"/>
</dbReference>
<dbReference type="SUPFAM" id="SSF54292">
    <property type="entry name" value="2Fe-2S ferredoxin-like"/>
    <property type="match status" value="1"/>
</dbReference>
<dbReference type="CDD" id="cd06185">
    <property type="entry name" value="PDR_like"/>
    <property type="match status" value="1"/>
</dbReference>
<dbReference type="GO" id="GO:0046872">
    <property type="term" value="F:metal ion binding"/>
    <property type="evidence" value="ECO:0007669"/>
    <property type="project" value="UniProtKB-KW"/>
</dbReference>
<evidence type="ECO:0000256" key="5">
    <source>
        <dbReference type="ARBA" id="ARBA00023004"/>
    </source>
</evidence>
<dbReference type="RefSeq" id="WP_150698743.1">
    <property type="nucleotide sequence ID" value="NZ_CABPRZ010000019.1"/>
</dbReference>
<keyword evidence="5" id="KW-0408">Iron</keyword>
<dbReference type="Gene3D" id="3.10.20.30">
    <property type="match status" value="1"/>
</dbReference>
<keyword evidence="4" id="KW-0560">Oxidoreductase</keyword>
<dbReference type="EMBL" id="CABPRZ010000019">
    <property type="protein sequence ID" value="VVE38449.1"/>
    <property type="molecule type" value="Genomic_DNA"/>
</dbReference>
<dbReference type="InterPro" id="IPR001041">
    <property type="entry name" value="2Fe-2S_ferredoxin-type"/>
</dbReference>